<evidence type="ECO:0000256" key="1">
    <source>
        <dbReference type="ARBA" id="ARBA00004651"/>
    </source>
</evidence>
<accession>A0A6J4QK47</accession>
<dbReference type="AlphaFoldDB" id="A0A6J4QK47"/>
<proteinExistence type="predicted"/>
<name>A0A6J4QK47_9ACTN</name>
<organism evidence="7">
    <name type="scientific">uncultured Rubrobacteraceae bacterium</name>
    <dbReference type="NCBI Taxonomy" id="349277"/>
    <lineage>
        <taxon>Bacteria</taxon>
        <taxon>Bacillati</taxon>
        <taxon>Actinomycetota</taxon>
        <taxon>Rubrobacteria</taxon>
        <taxon>Rubrobacterales</taxon>
        <taxon>Rubrobacteraceae</taxon>
        <taxon>environmental samples</taxon>
    </lineage>
</organism>
<feature type="domain" description="Major facilitator superfamily (MFS) profile" evidence="6">
    <location>
        <begin position="20"/>
        <end position="115"/>
    </location>
</feature>
<dbReference type="InterPro" id="IPR011701">
    <property type="entry name" value="MFS"/>
</dbReference>
<dbReference type="InterPro" id="IPR036259">
    <property type="entry name" value="MFS_trans_sf"/>
</dbReference>
<feature type="transmembrane region" description="Helical" evidence="5">
    <location>
        <begin position="21"/>
        <end position="37"/>
    </location>
</feature>
<keyword evidence="3 5" id="KW-1133">Transmembrane helix</keyword>
<comment type="subcellular location">
    <subcellularLocation>
        <location evidence="1">Cell membrane</location>
        <topology evidence="1">Multi-pass membrane protein</topology>
    </subcellularLocation>
</comment>
<keyword evidence="4 5" id="KW-0472">Membrane</keyword>
<gene>
    <name evidence="7" type="ORF">AVDCRST_MAG01-01-4200</name>
</gene>
<evidence type="ECO:0000259" key="6">
    <source>
        <dbReference type="PROSITE" id="PS50850"/>
    </source>
</evidence>
<reference evidence="7" key="1">
    <citation type="submission" date="2020-02" db="EMBL/GenBank/DDBJ databases">
        <authorList>
            <person name="Meier V. D."/>
        </authorList>
    </citation>
    <scope>NUCLEOTIDE SEQUENCE</scope>
    <source>
        <strain evidence="7">AVDCRST_MAG01</strain>
    </source>
</reference>
<dbReference type="GO" id="GO:0005886">
    <property type="term" value="C:plasma membrane"/>
    <property type="evidence" value="ECO:0007669"/>
    <property type="project" value="UniProtKB-SubCell"/>
</dbReference>
<dbReference type="GO" id="GO:0022857">
    <property type="term" value="F:transmembrane transporter activity"/>
    <property type="evidence" value="ECO:0007669"/>
    <property type="project" value="InterPro"/>
</dbReference>
<keyword evidence="2 5" id="KW-0812">Transmembrane</keyword>
<feature type="transmembrane region" description="Helical" evidence="5">
    <location>
        <begin position="57"/>
        <end position="80"/>
    </location>
</feature>
<evidence type="ECO:0000313" key="7">
    <source>
        <dbReference type="EMBL" id="CAA9447282.1"/>
    </source>
</evidence>
<evidence type="ECO:0000256" key="4">
    <source>
        <dbReference type="ARBA" id="ARBA00023136"/>
    </source>
</evidence>
<dbReference type="Gene3D" id="1.20.1250.20">
    <property type="entry name" value="MFS general substrate transporter like domains"/>
    <property type="match status" value="1"/>
</dbReference>
<protein>
    <recommendedName>
        <fullName evidence="6">Major facilitator superfamily (MFS) profile domain-containing protein</fullName>
    </recommendedName>
</protein>
<evidence type="ECO:0000256" key="3">
    <source>
        <dbReference type="ARBA" id="ARBA00022989"/>
    </source>
</evidence>
<sequence>MKGRRGRGRASHGSPNGTKRLTLAGFLAIAVAFGPARNGYGLFMPEIREEFGLSTGVLGLIASAAYAGYLAALLAVGVLASRTGPRLPVVVGGLCGAGGMALVAFSPNPAALTAG</sequence>
<dbReference type="InterPro" id="IPR020846">
    <property type="entry name" value="MFS_dom"/>
</dbReference>
<feature type="transmembrane region" description="Helical" evidence="5">
    <location>
        <begin position="87"/>
        <end position="105"/>
    </location>
</feature>
<evidence type="ECO:0000256" key="5">
    <source>
        <dbReference type="SAM" id="Phobius"/>
    </source>
</evidence>
<feature type="non-terminal residue" evidence="7">
    <location>
        <position position="115"/>
    </location>
</feature>
<dbReference type="PROSITE" id="PS50850">
    <property type="entry name" value="MFS"/>
    <property type="match status" value="1"/>
</dbReference>
<dbReference type="SUPFAM" id="SSF103473">
    <property type="entry name" value="MFS general substrate transporter"/>
    <property type="match status" value="1"/>
</dbReference>
<evidence type="ECO:0000256" key="2">
    <source>
        <dbReference type="ARBA" id="ARBA00022692"/>
    </source>
</evidence>
<dbReference type="Pfam" id="PF07690">
    <property type="entry name" value="MFS_1"/>
    <property type="match status" value="1"/>
</dbReference>
<dbReference type="EMBL" id="CADCUW010000545">
    <property type="protein sequence ID" value="CAA9447282.1"/>
    <property type="molecule type" value="Genomic_DNA"/>
</dbReference>